<accession>A0A2K1E0W6</accession>
<dbReference type="OrthoDB" id="1143207at2"/>
<proteinExistence type="predicted"/>
<dbReference type="Proteomes" id="UP000236641">
    <property type="component" value="Unassembled WGS sequence"/>
</dbReference>
<name>A0A2K1E0W6_9FLAO</name>
<dbReference type="RefSeq" id="WP_103051628.1">
    <property type="nucleotide sequence ID" value="NZ_POWF01000002.1"/>
</dbReference>
<organism evidence="1 2">
    <name type="scientific">Hanstruepera neustonica</name>
    <dbReference type="NCBI Taxonomy" id="1445657"/>
    <lineage>
        <taxon>Bacteria</taxon>
        <taxon>Pseudomonadati</taxon>
        <taxon>Bacteroidota</taxon>
        <taxon>Flavobacteriia</taxon>
        <taxon>Flavobacteriales</taxon>
        <taxon>Flavobacteriaceae</taxon>
        <taxon>Hanstruepera</taxon>
    </lineage>
</organism>
<evidence type="ECO:0000313" key="1">
    <source>
        <dbReference type="EMBL" id="PNQ73932.1"/>
    </source>
</evidence>
<keyword evidence="2" id="KW-1185">Reference proteome</keyword>
<sequence>MKWLNYLLFFCVITVNSQDSISVIKQRQSPLDVSQIIGIDNFGTEYFLKNNIFYKKTTDNTINYSNVQLGNLTTVNTFNPLKLVLFYKDFNTVIILDNRLAEVYKIDFNSTQPYKNITHVSIGNDNTIWTFNQDLQQLQLYDYKAKLVRATTLPVVSNVLDLTSNYNYCWLLTENYLYKYSYFGSLLFKIENKGFSKLSESNDNIILNQGNALFYLDDKTQKITPVKTPELLINQFLVTAETLYIYDSKILHEFQLKN</sequence>
<comment type="caution">
    <text evidence="1">The sequence shown here is derived from an EMBL/GenBank/DDBJ whole genome shotgun (WGS) entry which is preliminary data.</text>
</comment>
<dbReference type="EMBL" id="POWF01000002">
    <property type="protein sequence ID" value="PNQ73932.1"/>
    <property type="molecule type" value="Genomic_DNA"/>
</dbReference>
<protein>
    <submittedName>
        <fullName evidence="1">Uncharacterized protein</fullName>
    </submittedName>
</protein>
<dbReference type="AlphaFoldDB" id="A0A2K1E0W6"/>
<reference evidence="1 2" key="1">
    <citation type="submission" date="2018-01" db="EMBL/GenBank/DDBJ databases">
        <title>The draft genome of Hanstruepera neustonica JCM19743.</title>
        <authorList>
            <person name="He R.-H."/>
            <person name="Du Z.-J."/>
        </authorList>
    </citation>
    <scope>NUCLEOTIDE SEQUENCE [LARGE SCALE GENOMIC DNA]</scope>
    <source>
        <strain evidence="1 2">JCM19743</strain>
    </source>
</reference>
<gene>
    <name evidence="1" type="ORF">C1T31_06300</name>
</gene>
<evidence type="ECO:0000313" key="2">
    <source>
        <dbReference type="Proteomes" id="UP000236641"/>
    </source>
</evidence>